<dbReference type="RefSeq" id="WP_023467672.1">
    <property type="nucleotide sequence ID" value="NZ_FMYN01000002.1"/>
</dbReference>
<dbReference type="PANTHER" id="PTHR48094">
    <property type="entry name" value="PROTEIN/NUCLEIC ACID DEGLYCASE DJ-1-RELATED"/>
    <property type="match status" value="1"/>
</dbReference>
<gene>
    <name evidence="5" type="ORF">AS033_08060</name>
    <name evidence="6" type="ORF">RSA11_01165</name>
    <name evidence="7" type="ORF">SZL87_09070</name>
</gene>
<reference evidence="6 9" key="2">
    <citation type="journal article" date="2016" name="Front. Microbiol.">
        <title>Genomic Resource of Rice Seed Associated Bacteria.</title>
        <authorList>
            <person name="Midha S."/>
            <person name="Bansal K."/>
            <person name="Sharma S."/>
            <person name="Kumar N."/>
            <person name="Patil P.P."/>
            <person name="Chaudhry V."/>
            <person name="Patil P.B."/>
        </authorList>
    </citation>
    <scope>NUCLEOTIDE SEQUENCE [LARGE SCALE GENOMIC DNA]</scope>
    <source>
        <strain evidence="6 9">RSA11</strain>
    </source>
</reference>
<sequence>MARILIVSTSADDMNGHKTGLWFEEFAAPYNLFKDAGHDVTVTSIKGGDVPIDKASIVKEILPKFQDARRALHDTKALSEVDPASFDAVYFPGGHGAVVDFPNNPQVAGAIEAVIKKDGVVASVCHGPAAFAHVMIDGKPFVSGRQINGFTDEEEKSTGLEDKVPFLLETTLRGEGATFLTSDAGKEFAVIDGNVVTGQNPASSEAVAKLVLAKLATQA</sequence>
<dbReference type="GO" id="GO:0019172">
    <property type="term" value="F:glyoxalase III activity"/>
    <property type="evidence" value="ECO:0007669"/>
    <property type="project" value="TreeGrafter"/>
</dbReference>
<organism evidence="5 8">
    <name type="scientific">Exiguobacterium indicum</name>
    <dbReference type="NCBI Taxonomy" id="296995"/>
    <lineage>
        <taxon>Bacteria</taxon>
        <taxon>Bacillati</taxon>
        <taxon>Bacillota</taxon>
        <taxon>Bacilli</taxon>
        <taxon>Bacillales</taxon>
        <taxon>Bacillales Family XII. Incertae Sedis</taxon>
        <taxon>Exiguobacterium</taxon>
    </lineage>
</organism>
<dbReference type="EMBL" id="LDQV01000004">
    <property type="protein sequence ID" value="KTR28488.1"/>
    <property type="molecule type" value="Genomic_DNA"/>
</dbReference>
<dbReference type="SUPFAM" id="SSF52317">
    <property type="entry name" value="Class I glutamine amidotransferase-like"/>
    <property type="match status" value="1"/>
</dbReference>
<dbReference type="Pfam" id="PF01965">
    <property type="entry name" value="DJ-1_PfpI"/>
    <property type="match status" value="1"/>
</dbReference>
<dbReference type="InterPro" id="IPR002818">
    <property type="entry name" value="DJ-1/PfpI"/>
</dbReference>
<proteinExistence type="inferred from homology"/>
<dbReference type="InterPro" id="IPR050325">
    <property type="entry name" value="Prot/Nucl_acid_deglycase"/>
</dbReference>
<dbReference type="EMBL" id="LNQL01000002">
    <property type="protein sequence ID" value="KSU49311.1"/>
    <property type="molecule type" value="Genomic_DNA"/>
</dbReference>
<dbReference type="OrthoDB" id="9792284at2"/>
<dbReference type="Proteomes" id="UP000072605">
    <property type="component" value="Unassembled WGS sequence"/>
</dbReference>
<dbReference type="Gene3D" id="3.40.50.880">
    <property type="match status" value="1"/>
</dbReference>
<dbReference type="PANTHER" id="PTHR48094:SF11">
    <property type="entry name" value="GLUTATHIONE-INDEPENDENT GLYOXALASE HSP31-RELATED"/>
    <property type="match status" value="1"/>
</dbReference>
<comment type="similarity">
    <text evidence="3">Belongs to the peptidase C56 family. HSP31-like subfamily.</text>
</comment>
<evidence type="ECO:0000256" key="3">
    <source>
        <dbReference type="ARBA" id="ARBA00038493"/>
    </source>
</evidence>
<dbReference type="Proteomes" id="UP001387110">
    <property type="component" value="Unassembled WGS sequence"/>
</dbReference>
<evidence type="ECO:0000313" key="9">
    <source>
        <dbReference type="Proteomes" id="UP000072605"/>
    </source>
</evidence>
<evidence type="ECO:0000313" key="8">
    <source>
        <dbReference type="Proteomes" id="UP000053797"/>
    </source>
</evidence>
<dbReference type="CDD" id="cd03141">
    <property type="entry name" value="GATase1_Hsp31_like"/>
    <property type="match status" value="1"/>
</dbReference>
<evidence type="ECO:0000313" key="7">
    <source>
        <dbReference type="EMBL" id="MEI4462571.1"/>
    </source>
</evidence>
<accession>A0A0V8GGM5</accession>
<dbReference type="GeneID" id="90836170"/>
<evidence type="ECO:0000256" key="1">
    <source>
        <dbReference type="ARBA" id="ARBA00023016"/>
    </source>
</evidence>
<dbReference type="EMBL" id="JBAWKY010000002">
    <property type="protein sequence ID" value="MEI4462571.1"/>
    <property type="molecule type" value="Genomic_DNA"/>
</dbReference>
<feature type="domain" description="DJ-1/PfpI" evidence="4">
    <location>
        <begin position="25"/>
        <end position="212"/>
    </location>
</feature>
<evidence type="ECO:0000313" key="10">
    <source>
        <dbReference type="Proteomes" id="UP001387110"/>
    </source>
</evidence>
<dbReference type="InterPro" id="IPR029062">
    <property type="entry name" value="Class_I_gatase-like"/>
</dbReference>
<evidence type="ECO:0000313" key="6">
    <source>
        <dbReference type="EMBL" id="KTR28488.1"/>
    </source>
</evidence>
<keyword evidence="2" id="KW-0456">Lyase</keyword>
<reference evidence="5 8" key="1">
    <citation type="journal article" date="2015" name="Int. J. Syst. Evol. Microbiol.">
        <title>Exiguobacterium enclense sp. nov., isolated from sediment.</title>
        <authorList>
            <person name="Dastager S.G."/>
            <person name="Mawlankar R."/>
            <person name="Sonalkar V.V."/>
            <person name="Thorat M.N."/>
            <person name="Mual P."/>
            <person name="Verma A."/>
            <person name="Krishnamurthi S."/>
            <person name="Tang S.K."/>
            <person name="Li W.J."/>
        </authorList>
    </citation>
    <scope>NUCLEOTIDE SEQUENCE [LARGE SCALE GENOMIC DNA]</scope>
    <source>
        <strain evidence="5 8">NIO-1109</strain>
    </source>
</reference>
<name>A0A0V8GGM5_9BACL</name>
<keyword evidence="7" id="KW-0315">Glutamine amidotransferase</keyword>
<evidence type="ECO:0000259" key="4">
    <source>
        <dbReference type="Pfam" id="PF01965"/>
    </source>
</evidence>
<dbReference type="GO" id="GO:0019243">
    <property type="term" value="P:methylglyoxal catabolic process to D-lactate via S-lactoyl-glutathione"/>
    <property type="evidence" value="ECO:0007669"/>
    <property type="project" value="TreeGrafter"/>
</dbReference>
<dbReference type="GO" id="GO:0005737">
    <property type="term" value="C:cytoplasm"/>
    <property type="evidence" value="ECO:0007669"/>
    <property type="project" value="TreeGrafter"/>
</dbReference>
<dbReference type="AlphaFoldDB" id="A0A0V8GGM5"/>
<reference evidence="7 10" key="3">
    <citation type="submission" date="2023-12" db="EMBL/GenBank/DDBJ databases">
        <authorList>
            <person name="Easwaran N."/>
            <person name="Lazarus H.P.S."/>
        </authorList>
    </citation>
    <scope>NUCLEOTIDE SEQUENCE [LARGE SCALE GENOMIC DNA]</scope>
    <source>
        <strain evidence="7 10">VIT-2023</strain>
    </source>
</reference>
<dbReference type="Proteomes" id="UP000053797">
    <property type="component" value="Unassembled WGS sequence"/>
</dbReference>
<evidence type="ECO:0000313" key="5">
    <source>
        <dbReference type="EMBL" id="KSU49311.1"/>
    </source>
</evidence>
<comment type="caution">
    <text evidence="5">The sequence shown here is derived from an EMBL/GenBank/DDBJ whole genome shotgun (WGS) entry which is preliminary data.</text>
</comment>
<keyword evidence="1" id="KW-0346">Stress response</keyword>
<protein>
    <submittedName>
        <fullName evidence="5">Thiamine biosynthesis protein ThiJ</fullName>
    </submittedName>
    <submittedName>
        <fullName evidence="7">Type 1 glutamine amidotransferase domain-containing protein</fullName>
    </submittedName>
</protein>
<evidence type="ECO:0000256" key="2">
    <source>
        <dbReference type="ARBA" id="ARBA00023239"/>
    </source>
</evidence>
<keyword evidence="10" id="KW-1185">Reference proteome</keyword>